<name>A0ABW5WFW1_9PSEU</name>
<evidence type="ECO:0008006" key="5">
    <source>
        <dbReference type="Google" id="ProtNLM"/>
    </source>
</evidence>
<accession>A0ABW5WFW1</accession>
<dbReference type="RefSeq" id="WP_377394530.1">
    <property type="nucleotide sequence ID" value="NZ_JBHSAN010000052.1"/>
</dbReference>
<protein>
    <recommendedName>
        <fullName evidence="5">DUF4389 domain-containing protein</fullName>
    </recommendedName>
</protein>
<comment type="caution">
    <text evidence="3">The sequence shown here is derived from an EMBL/GenBank/DDBJ whole genome shotgun (WGS) entry which is preliminary data.</text>
</comment>
<proteinExistence type="predicted"/>
<sequence length="83" mass="9284">MSTFDVLRTYGTAALLRFAGAVVLFLVLHLVRIPLVLLARVLEVGMRRIDGYAARQASRPPRRPINHFFDPSTSTQEGARVYA</sequence>
<feature type="transmembrane region" description="Helical" evidence="2">
    <location>
        <begin position="15"/>
        <end position="39"/>
    </location>
</feature>
<keyword evidence="4" id="KW-1185">Reference proteome</keyword>
<organism evidence="3 4">
    <name type="scientific">Prauserella oleivorans</name>
    <dbReference type="NCBI Taxonomy" id="1478153"/>
    <lineage>
        <taxon>Bacteria</taxon>
        <taxon>Bacillati</taxon>
        <taxon>Actinomycetota</taxon>
        <taxon>Actinomycetes</taxon>
        <taxon>Pseudonocardiales</taxon>
        <taxon>Pseudonocardiaceae</taxon>
        <taxon>Prauserella</taxon>
    </lineage>
</organism>
<dbReference type="Proteomes" id="UP001597478">
    <property type="component" value="Unassembled WGS sequence"/>
</dbReference>
<evidence type="ECO:0000313" key="3">
    <source>
        <dbReference type="EMBL" id="MFD2802369.1"/>
    </source>
</evidence>
<keyword evidence="2" id="KW-0472">Membrane</keyword>
<evidence type="ECO:0000256" key="1">
    <source>
        <dbReference type="SAM" id="MobiDB-lite"/>
    </source>
</evidence>
<reference evidence="4" key="1">
    <citation type="journal article" date="2019" name="Int. J. Syst. Evol. Microbiol.">
        <title>The Global Catalogue of Microorganisms (GCM) 10K type strain sequencing project: providing services to taxonomists for standard genome sequencing and annotation.</title>
        <authorList>
            <consortium name="The Broad Institute Genomics Platform"/>
            <consortium name="The Broad Institute Genome Sequencing Center for Infectious Disease"/>
            <person name="Wu L."/>
            <person name="Ma J."/>
        </authorList>
    </citation>
    <scope>NUCLEOTIDE SEQUENCE [LARGE SCALE GENOMIC DNA]</scope>
    <source>
        <strain evidence="4">IBRC-M 10906</strain>
    </source>
</reference>
<evidence type="ECO:0000313" key="4">
    <source>
        <dbReference type="Proteomes" id="UP001597478"/>
    </source>
</evidence>
<evidence type="ECO:0000256" key="2">
    <source>
        <dbReference type="SAM" id="Phobius"/>
    </source>
</evidence>
<feature type="region of interest" description="Disordered" evidence="1">
    <location>
        <begin position="55"/>
        <end position="83"/>
    </location>
</feature>
<gene>
    <name evidence="3" type="ORF">ACFS2C_23550</name>
</gene>
<keyword evidence="2" id="KW-0812">Transmembrane</keyword>
<keyword evidence="2" id="KW-1133">Transmembrane helix</keyword>
<dbReference type="EMBL" id="JBHUOF010000048">
    <property type="protein sequence ID" value="MFD2802369.1"/>
    <property type="molecule type" value="Genomic_DNA"/>
</dbReference>